<comment type="caution">
    <text evidence="1">The sequence shown here is derived from an EMBL/GenBank/DDBJ whole genome shotgun (WGS) entry which is preliminary data.</text>
</comment>
<dbReference type="AlphaFoldDB" id="A0A9N8W8N8"/>
<dbReference type="SUPFAM" id="SSF52047">
    <property type="entry name" value="RNI-like"/>
    <property type="match status" value="1"/>
</dbReference>
<dbReference type="GO" id="GO:0019005">
    <property type="term" value="C:SCF ubiquitin ligase complex"/>
    <property type="evidence" value="ECO:0007669"/>
    <property type="project" value="TreeGrafter"/>
</dbReference>
<sequence>FNLTTIFGTRFFGSFIWKLQNSFNSACLSTQFFRNAAPFFWQDVQILYFEQLQRLVEVLASQNQNFPYANYIRNLHITARTRRTPSKTRSPELKTLLYNLISIDASWNLLTFTLDLDIRDCHEVSLRTDFFAKMGHSLEQVSLHGSSPFCSDALSFSVGEYCTNLKKVVLESRYFHGYGIGHITEGCALTDLTIWCRQVTSSVIISILQGRCSQTLQFLTLKNCDLDDKPLLKNTDPKALLLPKLKSLTFIQLYEFSSGNILTSAGLLRLLESCPNLVELELETTGDSSLINDASIFNIIQKLQKLEDFSINNPFTSRLSFHHLGHFDVTVEGLLAALKDRPEVRLRVGAFDSIMSY</sequence>
<dbReference type="OrthoDB" id="2414112at2759"/>
<evidence type="ECO:0000313" key="2">
    <source>
        <dbReference type="Proteomes" id="UP000789342"/>
    </source>
</evidence>
<dbReference type="InterPro" id="IPR032675">
    <property type="entry name" value="LRR_dom_sf"/>
</dbReference>
<proteinExistence type="predicted"/>
<reference evidence="1" key="1">
    <citation type="submission" date="2021-06" db="EMBL/GenBank/DDBJ databases">
        <authorList>
            <person name="Kallberg Y."/>
            <person name="Tangrot J."/>
            <person name="Rosling A."/>
        </authorList>
    </citation>
    <scope>NUCLEOTIDE SEQUENCE</scope>
    <source>
        <strain evidence="1">CL551</strain>
    </source>
</reference>
<dbReference type="GO" id="GO:0031146">
    <property type="term" value="P:SCF-dependent proteasomal ubiquitin-dependent protein catabolic process"/>
    <property type="evidence" value="ECO:0007669"/>
    <property type="project" value="TreeGrafter"/>
</dbReference>
<name>A0A9N8W8N8_9GLOM</name>
<feature type="non-terminal residue" evidence="1">
    <location>
        <position position="357"/>
    </location>
</feature>
<accession>A0A9N8W8N8</accession>
<dbReference type="PANTHER" id="PTHR13318">
    <property type="entry name" value="PARTNER OF PAIRED, ISOFORM B-RELATED"/>
    <property type="match status" value="1"/>
</dbReference>
<protein>
    <submittedName>
        <fullName evidence="1">10584_t:CDS:1</fullName>
    </submittedName>
</protein>
<dbReference type="EMBL" id="CAJVPV010000884">
    <property type="protein sequence ID" value="CAG8477585.1"/>
    <property type="molecule type" value="Genomic_DNA"/>
</dbReference>
<dbReference type="Proteomes" id="UP000789342">
    <property type="component" value="Unassembled WGS sequence"/>
</dbReference>
<evidence type="ECO:0000313" key="1">
    <source>
        <dbReference type="EMBL" id="CAG8477585.1"/>
    </source>
</evidence>
<keyword evidence="2" id="KW-1185">Reference proteome</keyword>
<gene>
    <name evidence="1" type="ORF">AMORRO_LOCUS2150</name>
</gene>
<dbReference type="Gene3D" id="3.80.10.10">
    <property type="entry name" value="Ribonuclease Inhibitor"/>
    <property type="match status" value="1"/>
</dbReference>
<organism evidence="1 2">
    <name type="scientific">Acaulospora morrowiae</name>
    <dbReference type="NCBI Taxonomy" id="94023"/>
    <lineage>
        <taxon>Eukaryota</taxon>
        <taxon>Fungi</taxon>
        <taxon>Fungi incertae sedis</taxon>
        <taxon>Mucoromycota</taxon>
        <taxon>Glomeromycotina</taxon>
        <taxon>Glomeromycetes</taxon>
        <taxon>Diversisporales</taxon>
        <taxon>Acaulosporaceae</taxon>
        <taxon>Acaulospora</taxon>
    </lineage>
</organism>